<keyword evidence="3" id="KW-1185">Reference proteome</keyword>
<dbReference type="EMBL" id="CP070496">
    <property type="protein sequence ID" value="QSB05488.1"/>
    <property type="molecule type" value="Genomic_DNA"/>
</dbReference>
<sequence length="541" mass="58491">MTSLDYAYAKDLSVESIREAAERWYKLARHNCDTGDELRQFAMRKIGPDVFDGGTATAARARAQQLAGRFDDAAEEAELISRTLHNACDDLDVCALELRSVVDAAENCGYLVGADGSVRFNTAAYAEAAIPPEVHDGAQSWARQIEAILDRMREIDEGTDRTLRTLIEEGTRSQFDADRVSSALFDHVLSGNATTDEVYQWWTSLPQDMRDEILRDDPDMVAWLDGIPSVDRHTANMRVLQEHVLNNPNDVDAAALLSDMANSDNLLLGFRPAEYETRTIGHGGGLIGTTEANIRVSDWQVIVATGDPDQADNVATFVPGTDSDRQWGSVDEGTKLQIERAKNLADEAQLYAPDQSTVAVMWLAYDAPNGVLAQAPDPQRARDGAADLNRFIDGMGSVNQGDNVRQTVLGHSYGSLTVAYGDQSGGATSADAIVVAGSPGFNDAVDSARDFNVGAENFYYLEAEGDMVPSTPVHGSNPGSPLFPGGTELTTSTSGHSEYYQRRTDDIMAMAAVIVGDVGAEHIENDHNAGRAYPDLGPRVP</sequence>
<reference evidence="2" key="1">
    <citation type="submission" date="2021-02" db="EMBL/GenBank/DDBJ databases">
        <title>Natronoglycomyces albus gen. nov., sp. nov, a haloalkaliphilic actinobacterium from a soda solonchak soil.</title>
        <authorList>
            <person name="Sorokin D.Y."/>
            <person name="Khijniak T.V."/>
            <person name="Zakharycheva A.P."/>
            <person name="Boueva O.V."/>
            <person name="Ariskina E.V."/>
            <person name="Hahnke R.L."/>
            <person name="Bunk B."/>
            <person name="Sproer C."/>
            <person name="Schumann P."/>
            <person name="Evtushenko L.I."/>
            <person name="Kublanov I.V."/>
        </authorList>
    </citation>
    <scope>NUCLEOTIDE SEQUENCE</scope>
    <source>
        <strain evidence="2">DSM 106290</strain>
    </source>
</reference>
<name>A0A895XV15_9ACTN</name>
<dbReference type="KEGG" id="nav:JQS30_00645"/>
<protein>
    <recommendedName>
        <fullName evidence="1">DUF1023 domain-containing protein</fullName>
    </recommendedName>
</protein>
<accession>A0A895XV15</accession>
<dbReference type="RefSeq" id="WP_213171496.1">
    <property type="nucleotide sequence ID" value="NZ_CP070496.1"/>
</dbReference>
<dbReference type="Pfam" id="PF06259">
    <property type="entry name" value="Abhydrolase_8"/>
    <property type="match status" value="1"/>
</dbReference>
<feature type="domain" description="DUF1023" evidence="1">
    <location>
        <begin position="300"/>
        <end position="472"/>
    </location>
</feature>
<dbReference type="InterPro" id="IPR010427">
    <property type="entry name" value="DUF1023"/>
</dbReference>
<evidence type="ECO:0000313" key="3">
    <source>
        <dbReference type="Proteomes" id="UP000662939"/>
    </source>
</evidence>
<evidence type="ECO:0000313" key="2">
    <source>
        <dbReference type="EMBL" id="QSB05488.1"/>
    </source>
</evidence>
<proteinExistence type="predicted"/>
<dbReference type="Proteomes" id="UP000662939">
    <property type="component" value="Chromosome"/>
</dbReference>
<dbReference type="AlphaFoldDB" id="A0A895XV15"/>
<gene>
    <name evidence="2" type="ORF">JQS30_00645</name>
</gene>
<evidence type="ECO:0000259" key="1">
    <source>
        <dbReference type="Pfam" id="PF06259"/>
    </source>
</evidence>
<organism evidence="2 3">
    <name type="scientific">Natronoglycomyces albus</name>
    <dbReference type="NCBI Taxonomy" id="2811108"/>
    <lineage>
        <taxon>Bacteria</taxon>
        <taxon>Bacillati</taxon>
        <taxon>Actinomycetota</taxon>
        <taxon>Actinomycetes</taxon>
        <taxon>Glycomycetales</taxon>
        <taxon>Glycomycetaceae</taxon>
        <taxon>Natronoglycomyces</taxon>
    </lineage>
</organism>